<evidence type="ECO:0000256" key="6">
    <source>
        <dbReference type="ARBA" id="ARBA00022827"/>
    </source>
</evidence>
<evidence type="ECO:0000256" key="8">
    <source>
        <dbReference type="ARBA" id="ARBA00031306"/>
    </source>
</evidence>
<dbReference type="PIRSF" id="PIRSF006268">
    <property type="entry name" value="ApbE"/>
    <property type="match status" value="1"/>
</dbReference>
<keyword evidence="7 10" id="KW-0460">Magnesium</keyword>
<gene>
    <name evidence="12" type="primary">apbE</name>
    <name evidence="12" type="ORF">DSCW_35770</name>
</gene>
<organism evidence="12 13">
    <name type="scientific">Desulfosarcina widdelii</name>
    <dbReference type="NCBI Taxonomy" id="947919"/>
    <lineage>
        <taxon>Bacteria</taxon>
        <taxon>Pseudomonadati</taxon>
        <taxon>Thermodesulfobacteriota</taxon>
        <taxon>Desulfobacteria</taxon>
        <taxon>Desulfobacterales</taxon>
        <taxon>Desulfosarcinaceae</taxon>
        <taxon>Desulfosarcina</taxon>
    </lineage>
</organism>
<name>A0A5K7Z5Z5_9BACT</name>
<feature type="binding site" evidence="11">
    <location>
        <position position="305"/>
    </location>
    <ligand>
        <name>Mg(2+)</name>
        <dbReference type="ChEBI" id="CHEBI:18420"/>
    </ligand>
</feature>
<dbReference type="PANTHER" id="PTHR30040:SF2">
    <property type="entry name" value="FAD:PROTEIN FMN TRANSFERASE"/>
    <property type="match status" value="1"/>
</dbReference>
<evidence type="ECO:0000256" key="3">
    <source>
        <dbReference type="ARBA" id="ARBA00022630"/>
    </source>
</evidence>
<sequence>MALFLFYSQCNFIRMTIRALVVMMALVCTACLPQKEMRLGGATMGTTYHIKVVAGWFTSDTDLQARIDQRLAEINRSMSTYDPDSEISRFNRIHETDTPFTPSDDFAAVLRVAAELHRLTEGAWDGTLDPLINLWGFGRKGPTDTLPNEDAIQTALSNVGFDRIRMDASGTIAKRDAALTLDLASIAKGYGVDAIARLLAKNGFNDYLVEIGGEVVARGRRRDGNPWMVGINRPDRSAALDDVYKAVPLIDRAMATSGDYRIFFRKGGRIYSHILDPRTGRPVENGVVSATVVAANCTVADGLATALMVMGSQKGIDLVNRLEGVECLIVVRQSDGRFVDHPSRGFVIR</sequence>
<dbReference type="PANTHER" id="PTHR30040">
    <property type="entry name" value="THIAMINE BIOSYNTHESIS LIPOPROTEIN APBE"/>
    <property type="match status" value="1"/>
</dbReference>
<dbReference type="EMBL" id="AP021875">
    <property type="protein sequence ID" value="BBO76160.1"/>
    <property type="molecule type" value="Genomic_DNA"/>
</dbReference>
<evidence type="ECO:0000313" key="13">
    <source>
        <dbReference type="Proteomes" id="UP000427769"/>
    </source>
</evidence>
<dbReference type="Pfam" id="PF02424">
    <property type="entry name" value="ApbE"/>
    <property type="match status" value="1"/>
</dbReference>
<evidence type="ECO:0000256" key="4">
    <source>
        <dbReference type="ARBA" id="ARBA00022679"/>
    </source>
</evidence>
<dbReference type="EC" id="2.7.1.180" evidence="1 10"/>
<keyword evidence="3 10" id="KW-0285">Flavoprotein</keyword>
<evidence type="ECO:0000256" key="5">
    <source>
        <dbReference type="ARBA" id="ARBA00022723"/>
    </source>
</evidence>
<keyword evidence="5 10" id="KW-0479">Metal-binding</keyword>
<dbReference type="SUPFAM" id="SSF143631">
    <property type="entry name" value="ApbE-like"/>
    <property type="match status" value="1"/>
</dbReference>
<evidence type="ECO:0000256" key="1">
    <source>
        <dbReference type="ARBA" id="ARBA00011955"/>
    </source>
</evidence>
<proteinExistence type="inferred from homology"/>
<protein>
    <recommendedName>
        <fullName evidence="2 10">FAD:protein FMN transferase</fullName>
        <ecNumber evidence="1 10">2.7.1.180</ecNumber>
    </recommendedName>
    <alternativeName>
        <fullName evidence="8 10">Flavin transferase</fullName>
    </alternativeName>
</protein>
<keyword evidence="13" id="KW-1185">Reference proteome</keyword>
<comment type="cofactor">
    <cofactor evidence="11">
        <name>Mg(2+)</name>
        <dbReference type="ChEBI" id="CHEBI:18420"/>
    </cofactor>
    <cofactor evidence="11">
        <name>Mn(2+)</name>
        <dbReference type="ChEBI" id="CHEBI:29035"/>
    </cofactor>
    <text evidence="11">Magnesium. Can also use manganese.</text>
</comment>
<accession>A0A5K7Z5Z5</accession>
<evidence type="ECO:0000256" key="9">
    <source>
        <dbReference type="ARBA" id="ARBA00048540"/>
    </source>
</evidence>
<dbReference type="GO" id="GO:0046872">
    <property type="term" value="F:metal ion binding"/>
    <property type="evidence" value="ECO:0007669"/>
    <property type="project" value="UniProtKB-UniRule"/>
</dbReference>
<dbReference type="InterPro" id="IPR024932">
    <property type="entry name" value="ApbE"/>
</dbReference>
<dbReference type="InterPro" id="IPR003374">
    <property type="entry name" value="ApbE-like_sf"/>
</dbReference>
<dbReference type="GO" id="GO:0016740">
    <property type="term" value="F:transferase activity"/>
    <property type="evidence" value="ECO:0007669"/>
    <property type="project" value="UniProtKB-UniRule"/>
</dbReference>
<evidence type="ECO:0000256" key="2">
    <source>
        <dbReference type="ARBA" id="ARBA00016337"/>
    </source>
</evidence>
<evidence type="ECO:0000256" key="10">
    <source>
        <dbReference type="PIRNR" id="PIRNR006268"/>
    </source>
</evidence>
<dbReference type="Gene3D" id="3.10.520.10">
    <property type="entry name" value="ApbE-like domains"/>
    <property type="match status" value="1"/>
</dbReference>
<keyword evidence="4 10" id="KW-0808">Transferase</keyword>
<dbReference type="AlphaFoldDB" id="A0A5K7Z5Z5"/>
<comment type="catalytic activity">
    <reaction evidence="9 10">
        <text>L-threonyl-[protein] + FAD = FMN-L-threonyl-[protein] + AMP + H(+)</text>
        <dbReference type="Rhea" id="RHEA:36847"/>
        <dbReference type="Rhea" id="RHEA-COMP:11060"/>
        <dbReference type="Rhea" id="RHEA-COMP:11061"/>
        <dbReference type="ChEBI" id="CHEBI:15378"/>
        <dbReference type="ChEBI" id="CHEBI:30013"/>
        <dbReference type="ChEBI" id="CHEBI:57692"/>
        <dbReference type="ChEBI" id="CHEBI:74257"/>
        <dbReference type="ChEBI" id="CHEBI:456215"/>
        <dbReference type="EC" id="2.7.1.180"/>
    </reaction>
</comment>
<evidence type="ECO:0000256" key="11">
    <source>
        <dbReference type="PIRSR" id="PIRSR006268-2"/>
    </source>
</evidence>
<keyword evidence="6 10" id="KW-0274">FAD</keyword>
<dbReference type="KEGG" id="dwd:DSCW_35770"/>
<comment type="similarity">
    <text evidence="10">Belongs to the ApbE family.</text>
</comment>
<dbReference type="Proteomes" id="UP000427769">
    <property type="component" value="Chromosome"/>
</dbReference>
<reference evidence="12 13" key="1">
    <citation type="submission" date="2019-11" db="EMBL/GenBank/DDBJ databases">
        <title>Comparative genomics of hydrocarbon-degrading Desulfosarcina strains.</title>
        <authorList>
            <person name="Watanabe M."/>
            <person name="Kojima H."/>
            <person name="Fukui M."/>
        </authorList>
    </citation>
    <scope>NUCLEOTIDE SEQUENCE [LARGE SCALE GENOMIC DNA]</scope>
    <source>
        <strain evidence="12 13">PP31</strain>
    </source>
</reference>
<feature type="binding site" evidence="11">
    <location>
        <position position="301"/>
    </location>
    <ligand>
        <name>Mg(2+)</name>
        <dbReference type="ChEBI" id="CHEBI:18420"/>
    </ligand>
</feature>
<feature type="binding site" evidence="11">
    <location>
        <position position="185"/>
    </location>
    <ligand>
        <name>Mg(2+)</name>
        <dbReference type="ChEBI" id="CHEBI:18420"/>
    </ligand>
</feature>
<evidence type="ECO:0000313" key="12">
    <source>
        <dbReference type="EMBL" id="BBO76160.1"/>
    </source>
</evidence>
<evidence type="ECO:0000256" key="7">
    <source>
        <dbReference type="ARBA" id="ARBA00022842"/>
    </source>
</evidence>